<dbReference type="GO" id="GO:0005886">
    <property type="term" value="C:plasma membrane"/>
    <property type="evidence" value="ECO:0007669"/>
    <property type="project" value="UniProtKB-SubCell"/>
</dbReference>
<dbReference type="EMBL" id="NTFH01000007">
    <property type="protein sequence ID" value="PHQ15184.1"/>
    <property type="molecule type" value="Genomic_DNA"/>
</dbReference>
<dbReference type="SMART" id="SM01234">
    <property type="entry name" value="Haemolytic"/>
    <property type="match status" value="1"/>
</dbReference>
<reference evidence="3 4" key="1">
    <citation type="submission" date="2017-09" db="EMBL/GenBank/DDBJ databases">
        <title>The draft genome sequences of Marinobacter sp. PWS21.</title>
        <authorList>
            <person name="Cao J."/>
        </authorList>
    </citation>
    <scope>NUCLEOTIDE SEQUENCE [LARGE SCALE GENOMIC DNA]</scope>
    <source>
        <strain evidence="3 4">PWS21</strain>
    </source>
</reference>
<comment type="subcellular location">
    <subcellularLocation>
        <location evidence="1">Cell membrane</location>
        <topology evidence="1">Peripheral membrane protein</topology>
        <orientation evidence="1">Cytoplasmic side</orientation>
    </subcellularLocation>
</comment>
<dbReference type="Pfam" id="PF01809">
    <property type="entry name" value="YidD"/>
    <property type="match status" value="1"/>
</dbReference>
<comment type="similarity">
    <text evidence="1">Belongs to the UPF0161 family.</text>
</comment>
<keyword evidence="1" id="KW-1003">Cell membrane</keyword>
<proteinExistence type="inferred from homology"/>
<feature type="compositionally biased region" description="Polar residues" evidence="2">
    <location>
        <begin position="85"/>
        <end position="97"/>
    </location>
</feature>
<evidence type="ECO:0000256" key="1">
    <source>
        <dbReference type="HAMAP-Rule" id="MF_00386"/>
    </source>
</evidence>
<dbReference type="PANTHER" id="PTHR33383">
    <property type="entry name" value="MEMBRANE PROTEIN INSERTION EFFICIENCY FACTOR-RELATED"/>
    <property type="match status" value="1"/>
</dbReference>
<dbReference type="HAMAP" id="MF_00386">
    <property type="entry name" value="UPF0161_YidD"/>
    <property type="match status" value="1"/>
</dbReference>
<dbReference type="NCBIfam" id="TIGR00278">
    <property type="entry name" value="membrane protein insertion efficiency factor YidD"/>
    <property type="match status" value="1"/>
</dbReference>
<organism evidence="3 4">
    <name type="scientific">Marinobacter profundi</name>
    <dbReference type="NCBI Taxonomy" id="2666256"/>
    <lineage>
        <taxon>Bacteria</taxon>
        <taxon>Pseudomonadati</taxon>
        <taxon>Pseudomonadota</taxon>
        <taxon>Gammaproteobacteria</taxon>
        <taxon>Pseudomonadales</taxon>
        <taxon>Marinobacteraceae</taxon>
        <taxon>Marinobacter</taxon>
    </lineage>
</organism>
<dbReference type="InterPro" id="IPR002696">
    <property type="entry name" value="Membr_insert_effic_factor_YidD"/>
</dbReference>
<evidence type="ECO:0000256" key="2">
    <source>
        <dbReference type="SAM" id="MobiDB-lite"/>
    </source>
</evidence>
<name>A0A2G1UL04_9GAMM</name>
<dbReference type="Proteomes" id="UP000231409">
    <property type="component" value="Unassembled WGS sequence"/>
</dbReference>
<protein>
    <recommendedName>
        <fullName evidence="1">Putative membrane protein insertion efficiency factor</fullName>
    </recommendedName>
</protein>
<evidence type="ECO:0000313" key="4">
    <source>
        <dbReference type="Proteomes" id="UP000231409"/>
    </source>
</evidence>
<accession>A0A2G1UL04</accession>
<keyword evidence="1" id="KW-0472">Membrane</keyword>
<comment type="function">
    <text evidence="1">Could be involved in insertion of integral membrane proteins into the membrane.</text>
</comment>
<evidence type="ECO:0000313" key="3">
    <source>
        <dbReference type="EMBL" id="PHQ15184.1"/>
    </source>
</evidence>
<gene>
    <name evidence="3" type="ORF">CLH61_08550</name>
</gene>
<sequence>MRKLLLLPIRFYQYAISPLMASHCRHYPTCSQYAVEAITRHGALKGLFLASRRLLRCHPWAEGGYDPVPGTENSNQPRSAICCQPDSQSPNSNQTTH</sequence>
<dbReference type="PANTHER" id="PTHR33383:SF1">
    <property type="entry name" value="MEMBRANE PROTEIN INSERTION EFFICIENCY FACTOR-RELATED"/>
    <property type="match status" value="1"/>
</dbReference>
<dbReference type="AlphaFoldDB" id="A0A2G1UL04"/>
<dbReference type="RefSeq" id="WP_099614309.1">
    <property type="nucleotide sequence ID" value="NZ_KZ319370.1"/>
</dbReference>
<comment type="caution">
    <text evidence="3">The sequence shown here is derived from an EMBL/GenBank/DDBJ whole genome shotgun (WGS) entry which is preliminary data.</text>
</comment>
<keyword evidence="4" id="KW-1185">Reference proteome</keyword>
<feature type="region of interest" description="Disordered" evidence="2">
    <location>
        <begin position="66"/>
        <end position="97"/>
    </location>
</feature>